<proteinExistence type="predicted"/>
<evidence type="ECO:0000313" key="2">
    <source>
        <dbReference type="EMBL" id="SVE04576.1"/>
    </source>
</evidence>
<name>A0A383A9M6_9ZZZZ</name>
<dbReference type="AlphaFoldDB" id="A0A383A9M6"/>
<accession>A0A383A9M6</accession>
<evidence type="ECO:0000259" key="1">
    <source>
        <dbReference type="Pfam" id="PF08308"/>
    </source>
</evidence>
<dbReference type="Pfam" id="PF08308">
    <property type="entry name" value="PEGA"/>
    <property type="match status" value="1"/>
</dbReference>
<feature type="domain" description="PEGA" evidence="1">
    <location>
        <begin position="68"/>
        <end position="105"/>
    </location>
</feature>
<sequence>MKCVAFQRPAVNAADQPIVPDAGMFSPVNPFPSPAVFNYNPRGMDRLTTGITVILTCLASTGCVQRILQVESEPPGASVHINGEAAGKTPLEYPFDFYGEFEIVLRLDDHRSRRISHEASAPWYAYFPVDLVVEFLLPIFPIRDVHRVDAKLEKAGKIDEALRKDLDARVEAETRQGPGNQQTR</sequence>
<organism evidence="2">
    <name type="scientific">marine metagenome</name>
    <dbReference type="NCBI Taxonomy" id="408172"/>
    <lineage>
        <taxon>unclassified sequences</taxon>
        <taxon>metagenomes</taxon>
        <taxon>ecological metagenomes</taxon>
    </lineage>
</organism>
<dbReference type="InterPro" id="IPR013229">
    <property type="entry name" value="PEGA"/>
</dbReference>
<protein>
    <recommendedName>
        <fullName evidence="1">PEGA domain-containing protein</fullName>
    </recommendedName>
</protein>
<dbReference type="EMBL" id="UINC01190423">
    <property type="protein sequence ID" value="SVE04576.1"/>
    <property type="molecule type" value="Genomic_DNA"/>
</dbReference>
<reference evidence="2" key="1">
    <citation type="submission" date="2018-05" db="EMBL/GenBank/DDBJ databases">
        <authorList>
            <person name="Lanie J.A."/>
            <person name="Ng W.-L."/>
            <person name="Kazmierczak K.M."/>
            <person name="Andrzejewski T.M."/>
            <person name="Davidsen T.M."/>
            <person name="Wayne K.J."/>
            <person name="Tettelin H."/>
            <person name="Glass J.I."/>
            <person name="Rusch D."/>
            <person name="Podicherti R."/>
            <person name="Tsui H.-C.T."/>
            <person name="Winkler M.E."/>
        </authorList>
    </citation>
    <scope>NUCLEOTIDE SEQUENCE</scope>
</reference>
<gene>
    <name evidence="2" type="ORF">METZ01_LOCUS457430</name>
</gene>